<protein>
    <submittedName>
        <fullName evidence="2">Uncharacterized protein</fullName>
    </submittedName>
</protein>
<gene>
    <name evidence="2" type="ordered locus">LKI_03190</name>
</gene>
<evidence type="ECO:0000313" key="2">
    <source>
        <dbReference type="EMBL" id="ADG40180.1"/>
    </source>
</evidence>
<proteinExistence type="predicted"/>
<name>D5T1N1_LEUKI</name>
<accession>D5T1N1</accession>
<evidence type="ECO:0000313" key="3">
    <source>
        <dbReference type="Proteomes" id="UP000002362"/>
    </source>
</evidence>
<feature type="compositionally biased region" description="Polar residues" evidence="1">
    <location>
        <begin position="1"/>
        <end position="42"/>
    </location>
</feature>
<organism evidence="2 3">
    <name type="scientific">Leuconostoc kimchii (strain IMSNU 11154 / KCTC 2386 / IH25)</name>
    <dbReference type="NCBI Taxonomy" id="762051"/>
    <lineage>
        <taxon>Bacteria</taxon>
        <taxon>Bacillati</taxon>
        <taxon>Bacillota</taxon>
        <taxon>Bacilli</taxon>
        <taxon>Lactobacillales</taxon>
        <taxon>Lactobacillaceae</taxon>
        <taxon>Leuconostoc</taxon>
    </lineage>
</organism>
<dbReference type="Proteomes" id="UP000002362">
    <property type="component" value="Chromosome"/>
</dbReference>
<dbReference type="AlphaFoldDB" id="D5T1N1"/>
<dbReference type="KEGG" id="lki:LKI_03190"/>
<feature type="region of interest" description="Disordered" evidence="1">
    <location>
        <begin position="1"/>
        <end position="49"/>
    </location>
</feature>
<dbReference type="HOGENOM" id="CLU_3137303_0_0_9"/>
<reference evidence="2 3" key="1">
    <citation type="journal article" date="2010" name="J. Bacteriol.">
        <title>Complete genome sequence analysis of Leuconostoc kimchii IMSNU 11154.</title>
        <authorList>
            <person name="Oh H.M."/>
            <person name="Cho Y.J."/>
            <person name="Kim B.K."/>
            <person name="Roe J.H."/>
            <person name="Kang S.O."/>
            <person name="Nahm B.H."/>
            <person name="Jeong G."/>
            <person name="Han H.U."/>
            <person name="Chun J."/>
        </authorList>
    </citation>
    <scope>NUCLEOTIDE SEQUENCE [LARGE SCALE GENOMIC DNA]</scope>
    <source>
        <strain evidence="3">IMSNU 11154 / KCTC 2386 / IH25</strain>
    </source>
</reference>
<evidence type="ECO:0000256" key="1">
    <source>
        <dbReference type="SAM" id="MobiDB-lite"/>
    </source>
</evidence>
<dbReference type="PATRIC" id="fig|762051.18.peg.642"/>
<sequence>MVIGNTKVSTNEDVTKNLTSQAQQNLEDINNQSSTLNGSTMDNGERATF</sequence>
<dbReference type="EMBL" id="CP001758">
    <property type="protein sequence ID" value="ADG40180.1"/>
    <property type="molecule type" value="Genomic_DNA"/>
</dbReference>